<dbReference type="InterPro" id="IPR000073">
    <property type="entry name" value="AB_hydrolase_1"/>
</dbReference>
<dbReference type="Proteomes" id="UP000196655">
    <property type="component" value="Unassembled WGS sequence"/>
</dbReference>
<dbReference type="AlphaFoldDB" id="A0A211ZJE6"/>
<dbReference type="InterPro" id="IPR005944">
    <property type="entry name" value="Pro_iminopeptidase"/>
</dbReference>
<dbReference type="GO" id="GO:0004177">
    <property type="term" value="F:aminopeptidase activity"/>
    <property type="evidence" value="ECO:0007669"/>
    <property type="project" value="UniProtKB-EC"/>
</dbReference>
<protein>
    <recommendedName>
        <fullName evidence="1">Proline iminopeptidase</fullName>
    </recommendedName>
</protein>
<dbReference type="SUPFAM" id="SSF53474">
    <property type="entry name" value="alpha/beta-Hydrolases"/>
    <property type="match status" value="1"/>
</dbReference>
<sequence>MVTDTARAGLSSRGSTPLPCLRQNGRRFASFRTADRMRWILALALFLAAGSAAAEERRPPFFTADDCPAGLVLPEDVAVDCGTVTVLEDRARPDGPRIRLRVVTLWRTDRALQPDPVLYIGGGPGYATGLDAEWLPGWTMVPKTSDWLGTRRLVLFDQRGVGESRLLPSPCGPLDPYERQFVLDHNQPSSAIVAAALREKAKGCWARFREAGHDPGQITTATIAADVADLRQALGYPAWNLWGASFGSRVAMIVMRDHPEGIRSAILEGVWPPEANFYDSAANAGEAFDALLAACNADPGCAEGYPDLERRFLTLAERFDHAPLTIPISGGETARIDGWMFRDVVNGMLESSDRARFIPRMIEELEGGNPRLLASSKRIDLLDLEIRELAWDQSLYMSVACADLFPADPTWMDKARSRDRRFADQVWDQAADGYCAAWPVPHSPERDAAPVTSDIPALLISGAFDPRTPPSWAAAAVKRLAHGTSLVFPGQGHGVLNPCAKRIIGRFLDDPARRPDHECFARLVPMIFEPPADWQARRP</sequence>
<feature type="domain" description="Peptidase S33 tripeptidyl aminopeptidase-like C-terminal" evidence="3">
    <location>
        <begin position="424"/>
        <end position="519"/>
    </location>
</feature>
<dbReference type="Pfam" id="PF00561">
    <property type="entry name" value="Abhydrolase_1"/>
    <property type="match status" value="1"/>
</dbReference>
<dbReference type="Pfam" id="PF08386">
    <property type="entry name" value="Abhydrolase_4"/>
    <property type="match status" value="1"/>
</dbReference>
<gene>
    <name evidence="4" type="ORF">BWR60_19810</name>
</gene>
<comment type="caution">
    <text evidence="4">The sequence shown here is derived from an EMBL/GenBank/DDBJ whole genome shotgun (WGS) entry which is preliminary data.</text>
</comment>
<feature type="domain" description="AB hydrolase-1" evidence="2">
    <location>
        <begin position="116"/>
        <end position="276"/>
    </location>
</feature>
<keyword evidence="5" id="KW-1185">Reference proteome</keyword>
<reference evidence="5" key="1">
    <citation type="submission" date="2017-05" db="EMBL/GenBank/DDBJ databases">
        <authorList>
            <person name="Macchi M."/>
            <person name="Festa S."/>
            <person name="Coppotelli B.M."/>
            <person name="Morelli I.S."/>
        </authorList>
    </citation>
    <scope>NUCLEOTIDE SEQUENCE [LARGE SCALE GENOMIC DNA]</scope>
    <source>
        <strain evidence="5">I</strain>
    </source>
</reference>
<evidence type="ECO:0000313" key="5">
    <source>
        <dbReference type="Proteomes" id="UP000196655"/>
    </source>
</evidence>
<evidence type="ECO:0000313" key="4">
    <source>
        <dbReference type="EMBL" id="OWJ65379.1"/>
    </source>
</evidence>
<dbReference type="PANTHER" id="PTHR43722:SF1">
    <property type="entry name" value="PROLINE IMINOPEPTIDASE"/>
    <property type="match status" value="1"/>
</dbReference>
<dbReference type="GO" id="GO:0006508">
    <property type="term" value="P:proteolysis"/>
    <property type="evidence" value="ECO:0007669"/>
    <property type="project" value="InterPro"/>
</dbReference>
<name>A0A211ZJE6_9PROT</name>
<proteinExistence type="predicted"/>
<evidence type="ECO:0000259" key="3">
    <source>
        <dbReference type="Pfam" id="PF08386"/>
    </source>
</evidence>
<dbReference type="InterPro" id="IPR013595">
    <property type="entry name" value="Pept_S33_TAP-like_C"/>
</dbReference>
<dbReference type="Gene3D" id="3.40.50.1820">
    <property type="entry name" value="alpha/beta hydrolase"/>
    <property type="match status" value="1"/>
</dbReference>
<evidence type="ECO:0000256" key="1">
    <source>
        <dbReference type="ARBA" id="ARBA00021843"/>
    </source>
</evidence>
<dbReference type="PANTHER" id="PTHR43722">
    <property type="entry name" value="PROLINE IMINOPEPTIDASE"/>
    <property type="match status" value="1"/>
</dbReference>
<dbReference type="InterPro" id="IPR029058">
    <property type="entry name" value="AB_hydrolase_fold"/>
</dbReference>
<dbReference type="GO" id="GO:0005737">
    <property type="term" value="C:cytoplasm"/>
    <property type="evidence" value="ECO:0007669"/>
    <property type="project" value="InterPro"/>
</dbReference>
<evidence type="ECO:0000259" key="2">
    <source>
        <dbReference type="Pfam" id="PF00561"/>
    </source>
</evidence>
<accession>A0A211ZJE6</accession>
<dbReference type="EMBL" id="NHON01000038">
    <property type="protein sequence ID" value="OWJ65379.1"/>
    <property type="molecule type" value="Genomic_DNA"/>
</dbReference>
<organism evidence="4 5">
    <name type="scientific">Inquilinus limosus</name>
    <dbReference type="NCBI Taxonomy" id="171674"/>
    <lineage>
        <taxon>Bacteria</taxon>
        <taxon>Pseudomonadati</taxon>
        <taxon>Pseudomonadota</taxon>
        <taxon>Alphaproteobacteria</taxon>
        <taxon>Rhodospirillales</taxon>
        <taxon>Rhodospirillaceae</taxon>
        <taxon>Inquilinus</taxon>
    </lineage>
</organism>